<feature type="binding site" evidence="7">
    <location>
        <position position="108"/>
    </location>
    <ligand>
        <name>S-adenosyl-L-methionine</name>
        <dbReference type="ChEBI" id="CHEBI:59789"/>
    </ligand>
</feature>
<feature type="binding site" evidence="7">
    <location>
        <begin position="127"/>
        <end position="132"/>
    </location>
    <ligand>
        <name>S-adenosyl-L-methionine</name>
        <dbReference type="ChEBI" id="CHEBI:59789"/>
    </ligand>
</feature>
<dbReference type="AlphaFoldDB" id="A0A084J8Y5"/>
<gene>
    <name evidence="7 9" type="primary">rlmH</name>
    <name evidence="9" type="ORF">E7215_02990</name>
    <name evidence="8" type="ORF">IO99_14940</name>
</gene>
<dbReference type="NCBIfam" id="NF000985">
    <property type="entry name" value="PRK00103.1-3"/>
    <property type="match status" value="1"/>
</dbReference>
<evidence type="ECO:0000256" key="1">
    <source>
        <dbReference type="ARBA" id="ARBA00022490"/>
    </source>
</evidence>
<proteinExistence type="inferred from homology"/>
<dbReference type="InterPro" id="IPR029028">
    <property type="entry name" value="Alpha/beta_knot_MTases"/>
</dbReference>
<dbReference type="HAMAP" id="MF_00658">
    <property type="entry name" value="23SrRNA_methyltr_H"/>
    <property type="match status" value="1"/>
</dbReference>
<sequence length="159" mass="18348">MNITLITVGKIKEKYLRDAIDEYSKRLSRYCKLEIIELQDEKTPDNASEKEELQIKDKEGQSILSKIKDNAYVVAMDLKGKQISSEEFANFIDNCGLEGNSNLVFIIGGSLGLSDQVIKRANYKICFSKMTFPHQLFRVMLLEQIYRGYRIIKGEPYHK</sequence>
<dbReference type="GO" id="GO:0070038">
    <property type="term" value="F:rRNA (pseudouridine-N3-)-methyltransferase activity"/>
    <property type="evidence" value="ECO:0007669"/>
    <property type="project" value="UniProtKB-UniRule"/>
</dbReference>
<comment type="catalytic activity">
    <reaction evidence="7">
        <text>pseudouridine(1915) in 23S rRNA + S-adenosyl-L-methionine = N(3)-methylpseudouridine(1915) in 23S rRNA + S-adenosyl-L-homocysteine + H(+)</text>
        <dbReference type="Rhea" id="RHEA:42752"/>
        <dbReference type="Rhea" id="RHEA-COMP:10221"/>
        <dbReference type="Rhea" id="RHEA-COMP:10222"/>
        <dbReference type="ChEBI" id="CHEBI:15378"/>
        <dbReference type="ChEBI" id="CHEBI:57856"/>
        <dbReference type="ChEBI" id="CHEBI:59789"/>
        <dbReference type="ChEBI" id="CHEBI:65314"/>
        <dbReference type="ChEBI" id="CHEBI:74486"/>
        <dbReference type="EC" id="2.1.1.177"/>
    </reaction>
</comment>
<comment type="subcellular location">
    <subcellularLocation>
        <location evidence="7">Cytoplasm</location>
    </subcellularLocation>
</comment>
<accession>A0A084J8Y5</accession>
<dbReference type="InterPro" id="IPR029026">
    <property type="entry name" value="tRNA_m1G_MTases_N"/>
</dbReference>
<dbReference type="EMBL" id="SVCM01000034">
    <property type="protein sequence ID" value="MBE6059127.1"/>
    <property type="molecule type" value="Genomic_DNA"/>
</dbReference>
<dbReference type="EMBL" id="JPMD01000036">
    <property type="protein sequence ID" value="KEZ85419.1"/>
    <property type="molecule type" value="Genomic_DNA"/>
</dbReference>
<evidence type="ECO:0000256" key="5">
    <source>
        <dbReference type="ARBA" id="ARBA00022691"/>
    </source>
</evidence>
<comment type="caution">
    <text evidence="7">Lacks conserved residue(s) required for the propagation of feature annotation.</text>
</comment>
<dbReference type="SUPFAM" id="SSF75217">
    <property type="entry name" value="alpha/beta knot"/>
    <property type="match status" value="1"/>
</dbReference>
<comment type="function">
    <text evidence="7">Specifically methylates the pseudouridine at position 1915 (m3Psi1915) in 23S rRNA.</text>
</comment>
<name>A0A084J8Y5_9CLOT</name>
<comment type="caution">
    <text evidence="8">The sequence shown here is derived from an EMBL/GenBank/DDBJ whole genome shotgun (WGS) entry which is preliminary data.</text>
</comment>
<dbReference type="STRING" id="318464.IO99_14940"/>
<evidence type="ECO:0000256" key="6">
    <source>
        <dbReference type="ARBA" id="ARBA00038303"/>
    </source>
</evidence>
<keyword evidence="3 7" id="KW-0489">Methyltransferase</keyword>
<dbReference type="RefSeq" id="WP_035134602.1">
    <property type="nucleotide sequence ID" value="NZ_JBQHQR010000014.1"/>
</dbReference>
<keyword evidence="5 7" id="KW-0949">S-adenosyl-L-methionine</keyword>
<comment type="subunit">
    <text evidence="7">Homodimer.</text>
</comment>
<dbReference type="Proteomes" id="UP000028542">
    <property type="component" value="Unassembled WGS sequence"/>
</dbReference>
<dbReference type="NCBIfam" id="TIGR00246">
    <property type="entry name" value="tRNA_RlmH_YbeA"/>
    <property type="match status" value="1"/>
</dbReference>
<evidence type="ECO:0000313" key="9">
    <source>
        <dbReference type="EMBL" id="MBE6059127.1"/>
    </source>
</evidence>
<dbReference type="Proteomes" id="UP000768462">
    <property type="component" value="Unassembled WGS sequence"/>
</dbReference>
<keyword evidence="2 7" id="KW-0698">rRNA processing</keyword>
<evidence type="ECO:0000313" key="8">
    <source>
        <dbReference type="EMBL" id="KEZ85419.1"/>
    </source>
</evidence>
<dbReference type="Pfam" id="PF02590">
    <property type="entry name" value="SPOUT_MTase"/>
    <property type="match status" value="1"/>
</dbReference>
<keyword evidence="4 7" id="KW-0808">Transferase</keyword>
<evidence type="ECO:0000256" key="2">
    <source>
        <dbReference type="ARBA" id="ARBA00022552"/>
    </source>
</evidence>
<dbReference type="Gene3D" id="3.40.1280.10">
    <property type="match status" value="1"/>
</dbReference>
<evidence type="ECO:0000256" key="3">
    <source>
        <dbReference type="ARBA" id="ARBA00022603"/>
    </source>
</evidence>
<evidence type="ECO:0000256" key="7">
    <source>
        <dbReference type="HAMAP-Rule" id="MF_00658"/>
    </source>
</evidence>
<dbReference type="PANTHER" id="PTHR33603:SF1">
    <property type="entry name" value="RIBOSOMAL RNA LARGE SUBUNIT METHYLTRANSFERASE H"/>
    <property type="match status" value="1"/>
</dbReference>
<dbReference type="PANTHER" id="PTHR33603">
    <property type="entry name" value="METHYLTRANSFERASE"/>
    <property type="match status" value="1"/>
</dbReference>
<evidence type="ECO:0000256" key="4">
    <source>
        <dbReference type="ARBA" id="ARBA00022679"/>
    </source>
</evidence>
<keyword evidence="10" id="KW-1185">Reference proteome</keyword>
<dbReference type="EC" id="2.1.1.177" evidence="7"/>
<keyword evidence="1 7" id="KW-0963">Cytoplasm</keyword>
<dbReference type="GO" id="GO:0005737">
    <property type="term" value="C:cytoplasm"/>
    <property type="evidence" value="ECO:0007669"/>
    <property type="project" value="UniProtKB-SubCell"/>
</dbReference>
<comment type="similarity">
    <text evidence="6 7">Belongs to the RNA methyltransferase RlmH family.</text>
</comment>
<dbReference type="InterPro" id="IPR003742">
    <property type="entry name" value="RlmH-like"/>
</dbReference>
<reference evidence="9" key="2">
    <citation type="submission" date="2019-04" db="EMBL/GenBank/DDBJ databases">
        <title>Evolution of Biomass-Degrading Anaerobic Consortia Revealed by Metagenomics.</title>
        <authorList>
            <person name="Peng X."/>
        </authorList>
    </citation>
    <scope>NUCLEOTIDE SEQUENCE</scope>
    <source>
        <strain evidence="9">SIG254</strain>
    </source>
</reference>
<reference evidence="8 10" key="1">
    <citation type="submission" date="2014-07" db="EMBL/GenBank/DDBJ databases">
        <title>Draft genome of Clostridium sulfidigenes 113A isolated from sediments associated with methane hydrate from Krishna Godavari basin.</title>
        <authorList>
            <person name="Honkalas V.S."/>
            <person name="Dabir A.P."/>
            <person name="Arora P."/>
            <person name="Dhakephalkar P.K."/>
        </authorList>
    </citation>
    <scope>NUCLEOTIDE SEQUENCE [LARGE SCALE GENOMIC DNA]</scope>
    <source>
        <strain evidence="8 10">113A</strain>
    </source>
</reference>
<dbReference type="PIRSF" id="PIRSF004505">
    <property type="entry name" value="MT_bac"/>
    <property type="match status" value="1"/>
</dbReference>
<dbReference type="CDD" id="cd18081">
    <property type="entry name" value="RlmH-like"/>
    <property type="match status" value="1"/>
</dbReference>
<dbReference type="eggNOG" id="COG1576">
    <property type="taxonomic scope" value="Bacteria"/>
</dbReference>
<organism evidence="8 10">
    <name type="scientific">Clostridium sulfidigenes</name>
    <dbReference type="NCBI Taxonomy" id="318464"/>
    <lineage>
        <taxon>Bacteria</taxon>
        <taxon>Bacillati</taxon>
        <taxon>Bacillota</taxon>
        <taxon>Clostridia</taxon>
        <taxon>Eubacteriales</taxon>
        <taxon>Clostridiaceae</taxon>
        <taxon>Clostridium</taxon>
    </lineage>
</organism>
<evidence type="ECO:0000313" key="10">
    <source>
        <dbReference type="Proteomes" id="UP000028542"/>
    </source>
</evidence>
<protein>
    <recommendedName>
        <fullName evidence="7">Ribosomal RNA large subunit methyltransferase H</fullName>
        <ecNumber evidence="7">2.1.1.177</ecNumber>
    </recommendedName>
    <alternativeName>
        <fullName evidence="7">23S rRNA (pseudouridine1915-N3)-methyltransferase</fullName>
    </alternativeName>
    <alternativeName>
        <fullName evidence="7">23S rRNA m3Psi1915 methyltransferase</fullName>
    </alternativeName>
    <alternativeName>
        <fullName evidence="7">rRNA (pseudouridine-N3-)-methyltransferase RlmH</fullName>
    </alternativeName>
</protein>